<evidence type="ECO:0008006" key="3">
    <source>
        <dbReference type="Google" id="ProtNLM"/>
    </source>
</evidence>
<dbReference type="RefSeq" id="WP_095549519.1">
    <property type="nucleotide sequence ID" value="NZ_CP156659.1"/>
</dbReference>
<accession>A0A2A2ACC9</accession>
<dbReference type="AlphaFoldDB" id="A0A2A2ACC9"/>
<protein>
    <recommendedName>
        <fullName evidence="3">Alginate export domain-containing protein</fullName>
    </recommendedName>
</protein>
<reference evidence="1 2" key="1">
    <citation type="submission" date="2017-08" db="EMBL/GenBank/DDBJ databases">
        <title>WGS of Clinical strains of the CDC Group NO-1 linked to zoonotic infections in humans.</title>
        <authorList>
            <person name="Bernier A.-M."/>
            <person name="Bernard K."/>
        </authorList>
    </citation>
    <scope>NUCLEOTIDE SEQUENCE [LARGE SCALE GENOMIC DNA]</scope>
    <source>
        <strain evidence="1 2">NML03-0146</strain>
    </source>
</reference>
<name>A0A2A2ACC9_9BURK</name>
<dbReference type="EMBL" id="NSJF01000002">
    <property type="protein sequence ID" value="PAT35427.1"/>
    <property type="molecule type" value="Genomic_DNA"/>
</dbReference>
<sequence length="403" mass="44542">MPPARLLAPRQRAAARLGGLLGLGLAVLPLAAQSLDPLSLQADGAATRQAADPLGLRVELSQQWLGRRSLPATAVSAQQQGFVLDFRREWPLGNRTRAGLSNRAERLWSSARTQTRNALREAYVSHQWASGWFIDAGRINWRHGVASGFNPTDFLRDGAGIVQATQDPRALRENRLGTVMLRQQWLGEAGSIQAALIPAIAHGNDDPRAFGWRRTNARDALLLKLAPTLGERSTFDAIAYWRHGDAPRWGANLTYLATDAWVLHAEIAYAQRGTLPTALRPPTWRAADEQRWGLDHALGATWTSASGPVWTIELQRDARQQSRAAFVRMAWDKPLGWPGTQLAAFVRQDLDHARRWWQLDLNWHLSGRHSLSLLLGGTAGRSARLAHAGGARHRAALAWRVSL</sequence>
<gene>
    <name evidence="1" type="ORF">CK620_06090</name>
</gene>
<organism evidence="1 2">
    <name type="scientific">Vandammella animalimorsus</name>
    <dbReference type="NCBI Taxonomy" id="2029117"/>
    <lineage>
        <taxon>Bacteria</taxon>
        <taxon>Pseudomonadati</taxon>
        <taxon>Pseudomonadota</taxon>
        <taxon>Betaproteobacteria</taxon>
        <taxon>Burkholderiales</taxon>
        <taxon>Comamonadaceae</taxon>
        <taxon>Vandammella</taxon>
    </lineage>
</organism>
<comment type="caution">
    <text evidence="1">The sequence shown here is derived from an EMBL/GenBank/DDBJ whole genome shotgun (WGS) entry which is preliminary data.</text>
</comment>
<proteinExistence type="predicted"/>
<evidence type="ECO:0000313" key="1">
    <source>
        <dbReference type="EMBL" id="PAT35427.1"/>
    </source>
</evidence>
<evidence type="ECO:0000313" key="2">
    <source>
        <dbReference type="Proteomes" id="UP000217999"/>
    </source>
</evidence>
<dbReference type="Proteomes" id="UP000217999">
    <property type="component" value="Unassembled WGS sequence"/>
</dbReference>